<dbReference type="Gene3D" id="1.10.287.110">
    <property type="entry name" value="DnaJ domain"/>
    <property type="match status" value="1"/>
</dbReference>
<evidence type="ECO:0000313" key="7">
    <source>
        <dbReference type="Proteomes" id="UP000007463"/>
    </source>
</evidence>
<keyword evidence="6" id="KW-0346">Stress response</keyword>
<keyword evidence="4" id="KW-1133">Transmembrane helix</keyword>
<evidence type="ECO:0000256" key="3">
    <source>
        <dbReference type="ARBA" id="ARBA00023186"/>
    </source>
</evidence>
<evidence type="ECO:0000259" key="5">
    <source>
        <dbReference type="PROSITE" id="PS50076"/>
    </source>
</evidence>
<keyword evidence="4" id="KW-0812">Transmembrane</keyword>
<gene>
    <name evidence="6" type="ordered locus">Fluta_3378</name>
</gene>
<dbReference type="EMBL" id="CP002542">
    <property type="protein sequence ID" value="AEA45350.1"/>
    <property type="molecule type" value="Genomic_DNA"/>
</dbReference>
<comment type="subcellular location">
    <subcellularLocation>
        <location evidence="1">Cytoplasm</location>
    </subcellularLocation>
</comment>
<dbReference type="SUPFAM" id="SSF46565">
    <property type="entry name" value="Chaperone J-domain"/>
    <property type="match status" value="1"/>
</dbReference>
<dbReference type="PRINTS" id="PR00625">
    <property type="entry name" value="JDOMAIN"/>
</dbReference>
<dbReference type="GO" id="GO:0000390">
    <property type="term" value="P:spliceosomal complex disassembly"/>
    <property type="evidence" value="ECO:0007669"/>
    <property type="project" value="TreeGrafter"/>
</dbReference>
<dbReference type="AlphaFoldDB" id="F2IBM4"/>
<keyword evidence="4" id="KW-0472">Membrane</keyword>
<name>F2IBM4_FLUTR</name>
<feature type="domain" description="J" evidence="5">
    <location>
        <begin position="5"/>
        <end position="61"/>
    </location>
</feature>
<organism evidence="6 7">
    <name type="scientific">Fluviicola taffensis (strain DSM 16823 / NCIMB 13979 / RW262)</name>
    <dbReference type="NCBI Taxonomy" id="755732"/>
    <lineage>
        <taxon>Bacteria</taxon>
        <taxon>Pseudomonadati</taxon>
        <taxon>Bacteroidota</taxon>
        <taxon>Flavobacteriia</taxon>
        <taxon>Flavobacteriales</taxon>
        <taxon>Crocinitomicaceae</taxon>
        <taxon>Fluviicola</taxon>
    </lineage>
</organism>
<dbReference type="STRING" id="755732.Fluta_3378"/>
<dbReference type="PANTHER" id="PTHR44313:SF1">
    <property type="entry name" value="DNAJ HOMOLOG SUBFAMILY C MEMBER 17"/>
    <property type="match status" value="1"/>
</dbReference>
<dbReference type="Proteomes" id="UP000007463">
    <property type="component" value="Chromosome"/>
</dbReference>
<dbReference type="KEGG" id="fte:Fluta_3378"/>
<dbReference type="CDD" id="cd06257">
    <property type="entry name" value="DnaJ"/>
    <property type="match status" value="1"/>
</dbReference>
<dbReference type="PROSITE" id="PS50076">
    <property type="entry name" value="DNAJ_2"/>
    <property type="match status" value="1"/>
</dbReference>
<dbReference type="PANTHER" id="PTHR44313">
    <property type="entry name" value="DNAJ HOMOLOG SUBFAMILY C MEMBER 17"/>
    <property type="match status" value="1"/>
</dbReference>
<dbReference type="HOGENOM" id="CLU_975742_0_0_10"/>
<evidence type="ECO:0000256" key="4">
    <source>
        <dbReference type="SAM" id="Phobius"/>
    </source>
</evidence>
<keyword evidence="7" id="KW-1185">Reference proteome</keyword>
<dbReference type="eggNOG" id="COG0484">
    <property type="taxonomic scope" value="Bacteria"/>
</dbReference>
<reference evidence="6 7" key="1">
    <citation type="journal article" date="2011" name="Stand. Genomic Sci.">
        <title>Complete genome sequence of the gliding freshwater bacterium Fluviicola taffensis type strain (RW262).</title>
        <authorList>
            <person name="Woyke T."/>
            <person name="Chertkov O."/>
            <person name="Lapidus A."/>
            <person name="Nolan M."/>
            <person name="Lucas S."/>
            <person name="Del Rio T.G."/>
            <person name="Tice H."/>
            <person name="Cheng J.F."/>
            <person name="Tapia R."/>
            <person name="Han C."/>
            <person name="Goodwin L."/>
            <person name="Pitluck S."/>
            <person name="Liolios K."/>
            <person name="Pagani I."/>
            <person name="Ivanova N."/>
            <person name="Huntemann M."/>
            <person name="Mavromatis K."/>
            <person name="Mikhailova N."/>
            <person name="Pati A."/>
            <person name="Chen A."/>
            <person name="Palaniappan K."/>
            <person name="Land M."/>
            <person name="Hauser L."/>
            <person name="Brambilla E.M."/>
            <person name="Rohde M."/>
            <person name="Mwirichia R."/>
            <person name="Sikorski J."/>
            <person name="Tindall B.J."/>
            <person name="Goker M."/>
            <person name="Bristow J."/>
            <person name="Eisen J.A."/>
            <person name="Markowitz V."/>
            <person name="Hugenholtz P."/>
            <person name="Klenk H.P."/>
            <person name="Kyrpides N.C."/>
        </authorList>
    </citation>
    <scope>NUCLEOTIDE SEQUENCE [LARGE SCALE GENOMIC DNA]</scope>
    <source>
        <strain evidence="7">DSM 16823 / RW262 / RW262</strain>
    </source>
</reference>
<proteinExistence type="predicted"/>
<evidence type="ECO:0000313" key="6">
    <source>
        <dbReference type="EMBL" id="AEA45350.1"/>
    </source>
</evidence>
<dbReference type="InterPro" id="IPR001623">
    <property type="entry name" value="DnaJ_domain"/>
</dbReference>
<dbReference type="InterPro" id="IPR036869">
    <property type="entry name" value="J_dom_sf"/>
</dbReference>
<dbReference type="RefSeq" id="WP_013688117.1">
    <property type="nucleotide sequence ID" value="NC_015321.1"/>
</dbReference>
<feature type="transmembrane region" description="Helical" evidence="4">
    <location>
        <begin position="222"/>
        <end position="239"/>
    </location>
</feature>
<reference evidence="7" key="2">
    <citation type="submission" date="2011-02" db="EMBL/GenBank/DDBJ databases">
        <title>The complete genome of Fluviicola taffensis DSM 16823.</title>
        <authorList>
            <consortium name="US DOE Joint Genome Institute (JGI-PGF)"/>
            <person name="Lucas S."/>
            <person name="Copeland A."/>
            <person name="Lapidus A."/>
            <person name="Bruce D."/>
            <person name="Goodwin L."/>
            <person name="Pitluck S."/>
            <person name="Kyrpides N."/>
            <person name="Mavromatis K."/>
            <person name="Ivanova N."/>
            <person name="Mikhailova N."/>
            <person name="Pagani I."/>
            <person name="Chertkov O."/>
            <person name="Detter J.C."/>
            <person name="Han C."/>
            <person name="Tapia R."/>
            <person name="Land M."/>
            <person name="Hauser L."/>
            <person name="Markowitz V."/>
            <person name="Cheng J.-F."/>
            <person name="Hugenholtz P."/>
            <person name="Woyke T."/>
            <person name="Wu D."/>
            <person name="Tindall B."/>
            <person name="Pomrenke H.G."/>
            <person name="Brambilla E."/>
            <person name="Klenk H.-P."/>
            <person name="Eisen J.A."/>
        </authorList>
    </citation>
    <scope>NUCLEOTIDE SEQUENCE [LARGE SCALE GENOMIC DNA]</scope>
    <source>
        <strain evidence="7">DSM 16823 / RW262 / RW262</strain>
    </source>
</reference>
<keyword evidence="3" id="KW-0143">Chaperone</keyword>
<evidence type="ECO:0000256" key="1">
    <source>
        <dbReference type="ARBA" id="ARBA00004496"/>
    </source>
</evidence>
<dbReference type="SMART" id="SM00271">
    <property type="entry name" value="DnaJ"/>
    <property type="match status" value="1"/>
</dbReference>
<protein>
    <submittedName>
        <fullName evidence="6">Heat shock protein DnaJ domain protein</fullName>
    </submittedName>
</protein>
<accession>F2IBM4</accession>
<dbReference type="OrthoDB" id="9779622at2"/>
<feature type="transmembrane region" description="Helical" evidence="4">
    <location>
        <begin position="123"/>
        <end position="145"/>
    </location>
</feature>
<dbReference type="Pfam" id="PF00226">
    <property type="entry name" value="DnaJ"/>
    <property type="match status" value="1"/>
</dbReference>
<dbReference type="GO" id="GO:0005737">
    <property type="term" value="C:cytoplasm"/>
    <property type="evidence" value="ECO:0007669"/>
    <property type="project" value="UniProtKB-SubCell"/>
</dbReference>
<evidence type="ECO:0000256" key="2">
    <source>
        <dbReference type="ARBA" id="ARBA00022490"/>
    </source>
</evidence>
<dbReference type="InterPro" id="IPR052094">
    <property type="entry name" value="Pre-mRNA-splicing_ERAD"/>
</dbReference>
<sequence length="285" mass="33485">MTKAECFRLLGLPSSASEAEIRKQYKKMALRLHPDVNPDPLAHEAFIKLTKAVEIILNPDYKEEIITSRSSRKASTNESDEDRLERMRVAKMRYEQQKMQQAKDNDVYFKSLTSGMRWSIYKYIMRISVALSLAMTLEFFLPVHYETDVLKGSSKSLNSGILKSNITRIELENRGNYFVQNTPYAWMNCYPEVIIETTWFLHTPLKMITTDDVKRYRTHFDFHLGSIRFGLIIFFLIPLHPYLIRKKRVSFSFLYQFSFWGIGFVITYILLTQGRLIHLISFGFL</sequence>
<keyword evidence="2" id="KW-0963">Cytoplasm</keyword>
<feature type="transmembrane region" description="Helical" evidence="4">
    <location>
        <begin position="251"/>
        <end position="271"/>
    </location>
</feature>